<dbReference type="Pfam" id="PF20652">
    <property type="entry name" value="Sec8_C"/>
    <property type="match status" value="1"/>
</dbReference>
<dbReference type="GO" id="GO:0090522">
    <property type="term" value="P:vesicle tethering involved in exocytosis"/>
    <property type="evidence" value="ECO:0007669"/>
    <property type="project" value="UniProtKB-UniRule"/>
</dbReference>
<dbReference type="KEGG" id="asau:88174873"/>
<dbReference type="Proteomes" id="UP001338582">
    <property type="component" value="Chromosome 4"/>
</dbReference>
<evidence type="ECO:0000256" key="2">
    <source>
        <dbReference type="ARBA" id="ARBA00022483"/>
    </source>
</evidence>
<dbReference type="GO" id="GO:0006612">
    <property type="term" value="P:protein targeting to membrane"/>
    <property type="evidence" value="ECO:0007669"/>
    <property type="project" value="UniProtKB-UniRule"/>
</dbReference>
<feature type="domain" description="Exocyst complex component Sec8 N-terminal" evidence="5">
    <location>
        <begin position="29"/>
        <end position="168"/>
    </location>
</feature>
<evidence type="ECO:0000313" key="8">
    <source>
        <dbReference type="Proteomes" id="UP001338582"/>
    </source>
</evidence>
<evidence type="ECO:0000256" key="1">
    <source>
        <dbReference type="ARBA" id="ARBA00022448"/>
    </source>
</evidence>
<sequence length="1094" mass="123593">MVNRHRAVSMTHGVSAEEKERSFKSIARLKLLNNELRYDWPQLASGETSPLEMAIALLDDTLVGLAHRKPHYDELCESFGGVLRNCVVDNHELFNNSVGLYHLLLTTAQDSQKQAEKIGDLIESSTQDMRTRTVFLRELDANSAKYSETIEVLDAMEKLAAIPAEVERLIGEKKIHDVYDVIAAGHQTAAKYNLWSLSAMASTQSFLEAQLHTLYDMIVEEVKNEIYLRNVMSVKDAWLFLLRSSSPNAACLSQLLRSTSLEQCIHSLANIDIVDVAGRLCEQADAFLQLLLPKLHRNFSSVGPSSVDYSILLDSTLNASSESYFYLYRLICTAAKLNKLDSIVGILAESLRLEIQVLVSRVTEETKLTHIQRLAKLQKTRSMEQSGSNEKLSATKLHDGAVLVLLDFFFSVFAAALSILQRHRVTWEIVKLIRSKDVVAPGKRDSFMPAIGSEYDFYKVWKVVLEELQGLVSIYINDGEEDSTNTKLDATNYNPSGNRIHQVLTKKQIFSFEHAESKTNASEVARELTEAVGGLFPGIQLKKPLSLNSGNSDSSPYISSEHFNSSVNILVPQTIFNMRVILEHLLVFVAGSQNLFVGLKPQKTSPAHDFFFEIMNNSFMARFREEADQVFVECMAAGLKDSRGGFGQSIVAVSNDISSNMSTMLSLPRVYSNAVQFRRFFVSLCYIVNTSFTYRREMSGLVLGILKGFAKAYSEYHQDLLATGGTQDITEIRFGSAAQLLTGKNISQVNQWMRIPTLIQLSGKLLYALTLVEQESGALQNDSAKALALEEIQYMLSSDKTFSYSKEDLLDDEWFHHVCYLLLTSLWILSWLPSMRKESNYNVGQLSDNKEAVEDVEKLKYEYSFLENGRPSNAILERMQHVYLTLSLDKIGEFDDATKAFETIRDNALIALRYDLRLKALYHIGQSFKESFVLTTEPADCDPFILLFNKEIYFIGTKVQDLLTPTEAECVFYGLPQFINKAFLQGSELVKVVNRNGIKKILLNIFTTQQVLRTVMKKEDTVDLSGASKYFELFTVNEKFLLDRLTGEKKPYTIREMLNLVRLIYSEKMNSENVTNFNKTKYADLANKVKASYK</sequence>
<dbReference type="InterPro" id="IPR039682">
    <property type="entry name" value="Sec8/EXOC4"/>
</dbReference>
<dbReference type="GO" id="GO:0015031">
    <property type="term" value="P:protein transport"/>
    <property type="evidence" value="ECO:0007669"/>
    <property type="project" value="UniProtKB-KW"/>
</dbReference>
<dbReference type="EMBL" id="CP138897">
    <property type="protein sequence ID" value="WPK26456.1"/>
    <property type="molecule type" value="Genomic_DNA"/>
</dbReference>
<dbReference type="PANTHER" id="PTHR14146:SF0">
    <property type="entry name" value="EXOCYST COMPLEX COMPONENT 4"/>
    <property type="match status" value="1"/>
</dbReference>
<evidence type="ECO:0000313" key="7">
    <source>
        <dbReference type="EMBL" id="WPK26456.1"/>
    </source>
</evidence>
<keyword evidence="2 4" id="KW-0268">Exocytosis</keyword>
<comment type="function">
    <text evidence="4">Component of the exocyst complex involved in the docking of exocytic vesicles with fusion sites on the plasma membrane.</text>
</comment>
<evidence type="ECO:0000256" key="4">
    <source>
        <dbReference type="RuleBase" id="RU367079"/>
    </source>
</evidence>
<feature type="domain" description="Exocyst complex component Sec8 middle helical bundle" evidence="6">
    <location>
        <begin position="318"/>
        <end position="585"/>
    </location>
</feature>
<organism evidence="7 8">
    <name type="scientific">Australozyma saopauloensis</name>
    <dbReference type="NCBI Taxonomy" id="291208"/>
    <lineage>
        <taxon>Eukaryota</taxon>
        <taxon>Fungi</taxon>
        <taxon>Dikarya</taxon>
        <taxon>Ascomycota</taxon>
        <taxon>Saccharomycotina</taxon>
        <taxon>Pichiomycetes</taxon>
        <taxon>Metschnikowiaceae</taxon>
        <taxon>Australozyma</taxon>
    </lineage>
</organism>
<dbReference type="GeneID" id="88174873"/>
<gene>
    <name evidence="7" type="ORF">PUMCH_003810</name>
</gene>
<dbReference type="GO" id="GO:0000145">
    <property type="term" value="C:exocyst"/>
    <property type="evidence" value="ECO:0007669"/>
    <property type="project" value="UniProtKB-UniRule"/>
</dbReference>
<keyword evidence="1 4" id="KW-0813">Transport</keyword>
<dbReference type="GO" id="GO:0006893">
    <property type="term" value="P:Golgi to plasma membrane transport"/>
    <property type="evidence" value="ECO:0007669"/>
    <property type="project" value="TreeGrafter"/>
</dbReference>
<comment type="similarity">
    <text evidence="4">Belongs to the SEC8 family.</text>
</comment>
<dbReference type="Pfam" id="PF04048">
    <property type="entry name" value="Sec8_N"/>
    <property type="match status" value="1"/>
</dbReference>
<dbReference type="InterPro" id="IPR007191">
    <property type="entry name" value="Sec8_exocyst_N"/>
</dbReference>
<dbReference type="RefSeq" id="XP_062878837.1">
    <property type="nucleotide sequence ID" value="XM_063022767.1"/>
</dbReference>
<name>A0AAX4HD06_9ASCO</name>
<reference evidence="7 8" key="1">
    <citation type="submission" date="2023-10" db="EMBL/GenBank/DDBJ databases">
        <title>Draft Genome Sequence of Candida saopaulonensis from a very Premature Infant with Sepsis.</title>
        <authorList>
            <person name="Ning Y."/>
            <person name="Dai R."/>
            <person name="Xiao M."/>
            <person name="Xu Y."/>
            <person name="Yan Q."/>
            <person name="Zhang L."/>
        </authorList>
    </citation>
    <scope>NUCLEOTIDE SEQUENCE [LARGE SCALE GENOMIC DNA]</scope>
    <source>
        <strain evidence="7 8">19XY460</strain>
    </source>
</reference>
<proteinExistence type="inferred from homology"/>
<keyword evidence="8" id="KW-1185">Reference proteome</keyword>
<evidence type="ECO:0000256" key="3">
    <source>
        <dbReference type="ARBA" id="ARBA00022927"/>
    </source>
</evidence>
<dbReference type="InterPro" id="IPR048630">
    <property type="entry name" value="Sec8_M"/>
</dbReference>
<evidence type="ECO:0000259" key="6">
    <source>
        <dbReference type="Pfam" id="PF20652"/>
    </source>
</evidence>
<dbReference type="AlphaFoldDB" id="A0AAX4HD06"/>
<evidence type="ECO:0000259" key="5">
    <source>
        <dbReference type="Pfam" id="PF04048"/>
    </source>
</evidence>
<keyword evidence="3 4" id="KW-0653">Protein transport</keyword>
<dbReference type="GO" id="GO:0006904">
    <property type="term" value="P:vesicle docking involved in exocytosis"/>
    <property type="evidence" value="ECO:0007669"/>
    <property type="project" value="InterPro"/>
</dbReference>
<accession>A0AAX4HD06</accession>
<dbReference type="PANTHER" id="PTHR14146">
    <property type="entry name" value="EXOCYST COMPLEX COMPONENT 4"/>
    <property type="match status" value="1"/>
</dbReference>
<protein>
    <recommendedName>
        <fullName evidence="4">Exocyst complex component Sec8</fullName>
    </recommendedName>
</protein>